<name>A0AAN6ZHV8_9PEZI</name>
<dbReference type="PANTHER" id="PTHR37017">
    <property type="entry name" value="AB HYDROLASE-1 DOMAIN-CONTAINING PROTEIN-RELATED"/>
    <property type="match status" value="1"/>
</dbReference>
<protein>
    <submittedName>
        <fullName evidence="2">Alpha/beta hydrolase family-domain-containing protein</fullName>
    </submittedName>
</protein>
<sequence>MTPTLVFIHGSWHTASCFDKLTTHLQTTHHLPSVSVSLPSNSGDPNLGIDADISAARAAITAETNRGRDVIVVVHSFGGVVGCSAIKGLAGRPRSDTIPGSTTDQGEEGKEGHVIGLIAITTGFPLTGVAFMAPLLGLPLPFFRINHTTGFADLTASPYSLFYHDITPRSEADYWVSQLRPQSLKALYEGGEYVYAGWREMTGGRVWYVSGGDDRAMPPVGQRVVVGLARGMGVGVEFREIGGAGHSVFLSRVEETAGVVVEAVEAFTGREVGEFGGTVVVGGVRWVRPWSWVKYGLPMGFGWVVGRGLLGWEWLRGLWR</sequence>
<reference evidence="2" key="1">
    <citation type="journal article" date="2023" name="Mol. Phylogenet. Evol.">
        <title>Genome-scale phylogeny and comparative genomics of the fungal order Sordariales.</title>
        <authorList>
            <person name="Hensen N."/>
            <person name="Bonometti L."/>
            <person name="Westerberg I."/>
            <person name="Brannstrom I.O."/>
            <person name="Guillou S."/>
            <person name="Cros-Aarteil S."/>
            <person name="Calhoun S."/>
            <person name="Haridas S."/>
            <person name="Kuo A."/>
            <person name="Mondo S."/>
            <person name="Pangilinan J."/>
            <person name="Riley R."/>
            <person name="LaButti K."/>
            <person name="Andreopoulos B."/>
            <person name="Lipzen A."/>
            <person name="Chen C."/>
            <person name="Yan M."/>
            <person name="Daum C."/>
            <person name="Ng V."/>
            <person name="Clum A."/>
            <person name="Steindorff A."/>
            <person name="Ohm R.A."/>
            <person name="Martin F."/>
            <person name="Silar P."/>
            <person name="Natvig D.O."/>
            <person name="Lalanne C."/>
            <person name="Gautier V."/>
            <person name="Ament-Velasquez S.L."/>
            <person name="Kruys A."/>
            <person name="Hutchinson M.I."/>
            <person name="Powell A.J."/>
            <person name="Barry K."/>
            <person name="Miller A.N."/>
            <person name="Grigoriev I.V."/>
            <person name="Debuchy R."/>
            <person name="Gladieux P."/>
            <person name="Hiltunen Thoren M."/>
            <person name="Johannesson H."/>
        </authorList>
    </citation>
    <scope>NUCLEOTIDE SEQUENCE</scope>
    <source>
        <strain evidence="2">CBS 141.50</strain>
    </source>
</reference>
<organism evidence="2 3">
    <name type="scientific">Dichotomopilus funicola</name>
    <dbReference type="NCBI Taxonomy" id="1934379"/>
    <lineage>
        <taxon>Eukaryota</taxon>
        <taxon>Fungi</taxon>
        <taxon>Dikarya</taxon>
        <taxon>Ascomycota</taxon>
        <taxon>Pezizomycotina</taxon>
        <taxon>Sordariomycetes</taxon>
        <taxon>Sordariomycetidae</taxon>
        <taxon>Sordariales</taxon>
        <taxon>Chaetomiaceae</taxon>
        <taxon>Dichotomopilus</taxon>
    </lineage>
</organism>
<evidence type="ECO:0000313" key="3">
    <source>
        <dbReference type="Proteomes" id="UP001302676"/>
    </source>
</evidence>
<dbReference type="InterPro" id="IPR052897">
    <property type="entry name" value="Sec-Metab_Biosynth_Hydrolase"/>
</dbReference>
<dbReference type="GeneID" id="87815140"/>
<reference evidence="2" key="2">
    <citation type="submission" date="2023-05" db="EMBL/GenBank/DDBJ databases">
        <authorList>
            <consortium name="Lawrence Berkeley National Laboratory"/>
            <person name="Steindorff A."/>
            <person name="Hensen N."/>
            <person name="Bonometti L."/>
            <person name="Westerberg I."/>
            <person name="Brannstrom I.O."/>
            <person name="Guillou S."/>
            <person name="Cros-Aarteil S."/>
            <person name="Calhoun S."/>
            <person name="Haridas S."/>
            <person name="Kuo A."/>
            <person name="Mondo S."/>
            <person name="Pangilinan J."/>
            <person name="Riley R."/>
            <person name="Labutti K."/>
            <person name="Andreopoulos B."/>
            <person name="Lipzen A."/>
            <person name="Chen C."/>
            <person name="Yanf M."/>
            <person name="Daum C."/>
            <person name="Ng V."/>
            <person name="Clum A."/>
            <person name="Ohm R."/>
            <person name="Martin F."/>
            <person name="Silar P."/>
            <person name="Natvig D."/>
            <person name="Lalanne C."/>
            <person name="Gautier V."/>
            <person name="Ament-Velasquez S.L."/>
            <person name="Kruys A."/>
            <person name="Hutchinson M.I."/>
            <person name="Powell A.J."/>
            <person name="Barry K."/>
            <person name="Miller A.N."/>
            <person name="Grigoriev I.V."/>
            <person name="Debuchy R."/>
            <person name="Gladieux P."/>
            <person name="Thoren M.H."/>
            <person name="Johannesson H."/>
        </authorList>
    </citation>
    <scope>NUCLEOTIDE SEQUENCE</scope>
    <source>
        <strain evidence="2">CBS 141.50</strain>
    </source>
</reference>
<comment type="caution">
    <text evidence="2">The sequence shown here is derived from an EMBL/GenBank/DDBJ whole genome shotgun (WGS) entry which is preliminary data.</text>
</comment>
<dbReference type="PANTHER" id="PTHR37017:SF3">
    <property type="entry name" value="AB HYDROLASE-1 DOMAIN-CONTAINING PROTEIN"/>
    <property type="match status" value="1"/>
</dbReference>
<dbReference type="EMBL" id="MU853650">
    <property type="protein sequence ID" value="KAK4139775.1"/>
    <property type="molecule type" value="Genomic_DNA"/>
</dbReference>
<evidence type="ECO:0000313" key="2">
    <source>
        <dbReference type="EMBL" id="KAK4139775.1"/>
    </source>
</evidence>
<keyword evidence="2" id="KW-0378">Hydrolase</keyword>
<proteinExistence type="predicted"/>
<accession>A0AAN6ZHV8</accession>
<dbReference type="Gene3D" id="3.40.50.1820">
    <property type="entry name" value="alpha/beta hydrolase"/>
    <property type="match status" value="1"/>
</dbReference>
<feature type="domain" description="AB hydrolase-1" evidence="1">
    <location>
        <begin position="5"/>
        <end position="257"/>
    </location>
</feature>
<dbReference type="InterPro" id="IPR029058">
    <property type="entry name" value="AB_hydrolase_fold"/>
</dbReference>
<evidence type="ECO:0000259" key="1">
    <source>
        <dbReference type="Pfam" id="PF12697"/>
    </source>
</evidence>
<dbReference type="SUPFAM" id="SSF53474">
    <property type="entry name" value="alpha/beta-Hydrolases"/>
    <property type="match status" value="1"/>
</dbReference>
<dbReference type="RefSeq" id="XP_062633146.1">
    <property type="nucleotide sequence ID" value="XM_062778527.1"/>
</dbReference>
<dbReference type="GO" id="GO:0016787">
    <property type="term" value="F:hydrolase activity"/>
    <property type="evidence" value="ECO:0007669"/>
    <property type="project" value="UniProtKB-KW"/>
</dbReference>
<dbReference type="InterPro" id="IPR000073">
    <property type="entry name" value="AB_hydrolase_1"/>
</dbReference>
<dbReference type="AlphaFoldDB" id="A0AAN6ZHV8"/>
<dbReference type="Proteomes" id="UP001302676">
    <property type="component" value="Unassembled WGS sequence"/>
</dbReference>
<keyword evidence="3" id="KW-1185">Reference proteome</keyword>
<gene>
    <name evidence="2" type="ORF">C8A04DRAFT_15548</name>
</gene>
<dbReference type="Pfam" id="PF12697">
    <property type="entry name" value="Abhydrolase_6"/>
    <property type="match status" value="1"/>
</dbReference>